<dbReference type="EMBL" id="CP059732">
    <property type="protein sequence ID" value="QMW01765.1"/>
    <property type="molecule type" value="Genomic_DNA"/>
</dbReference>
<dbReference type="Pfam" id="PF12833">
    <property type="entry name" value="HTH_18"/>
    <property type="match status" value="1"/>
</dbReference>
<dbReference type="GO" id="GO:0005829">
    <property type="term" value="C:cytosol"/>
    <property type="evidence" value="ECO:0007669"/>
    <property type="project" value="TreeGrafter"/>
</dbReference>
<dbReference type="PANTHER" id="PTHR47894:SF1">
    <property type="entry name" value="HTH-TYPE TRANSCRIPTIONAL REGULATOR VQSM"/>
    <property type="match status" value="1"/>
</dbReference>
<keyword evidence="6" id="KW-1185">Reference proteome</keyword>
<keyword evidence="1" id="KW-0805">Transcription regulation</keyword>
<evidence type="ECO:0000313" key="6">
    <source>
        <dbReference type="Proteomes" id="UP000515369"/>
    </source>
</evidence>
<dbReference type="PROSITE" id="PS01124">
    <property type="entry name" value="HTH_ARAC_FAMILY_2"/>
    <property type="match status" value="1"/>
</dbReference>
<dbReference type="InterPro" id="IPR018060">
    <property type="entry name" value="HTH_AraC"/>
</dbReference>
<name>A0A7G5GSC3_9BACT</name>
<dbReference type="InterPro" id="IPR009057">
    <property type="entry name" value="Homeodomain-like_sf"/>
</dbReference>
<dbReference type="Proteomes" id="UP000515369">
    <property type="component" value="Chromosome"/>
</dbReference>
<gene>
    <name evidence="5" type="ORF">H3H32_28035</name>
</gene>
<dbReference type="AlphaFoldDB" id="A0A7G5GSC3"/>
<dbReference type="GO" id="GO:0003700">
    <property type="term" value="F:DNA-binding transcription factor activity"/>
    <property type="evidence" value="ECO:0007669"/>
    <property type="project" value="InterPro"/>
</dbReference>
<proteinExistence type="predicted"/>
<sequence>MQDYQKRLALNLLAYAVQKNVDLAELCSRSGIELTELRSESSPSPTTQQINALWLAATELSNDSLFGLHFGESLQVSALGVVGELIRHSRTIGEALTHAAAFSHLITDLLTMEVARSEKSFTIRFIPSTVARRESPLMFRQVMDFFMAFTLHEVDGLILKKIQPRTAKFSVESTELAEYERVLRCQSIQNASIYEMELDSQFWDEPILAADYDLQAVLLRKVSALDEAYTNTKSLSERINNFLLANAYLGVPTLDAIAANLNVSSRSLQRKLQEEGVTYQQLTDSIRKSLALHYLQAGQYPVKEVSYILGYNELSAFNRAFRRWTGTTPVSYRKQYAGAIQPGASIYS</sequence>
<evidence type="ECO:0000256" key="2">
    <source>
        <dbReference type="ARBA" id="ARBA00023125"/>
    </source>
</evidence>
<dbReference type="KEGG" id="sfol:H3H32_28035"/>
<dbReference type="RefSeq" id="WP_182459043.1">
    <property type="nucleotide sequence ID" value="NZ_CP059732.1"/>
</dbReference>
<evidence type="ECO:0000256" key="3">
    <source>
        <dbReference type="ARBA" id="ARBA00023163"/>
    </source>
</evidence>
<keyword evidence="3" id="KW-0804">Transcription</keyword>
<dbReference type="GO" id="GO:0000976">
    <property type="term" value="F:transcription cis-regulatory region binding"/>
    <property type="evidence" value="ECO:0007669"/>
    <property type="project" value="TreeGrafter"/>
</dbReference>
<evidence type="ECO:0000259" key="4">
    <source>
        <dbReference type="PROSITE" id="PS01124"/>
    </source>
</evidence>
<dbReference type="PRINTS" id="PR00032">
    <property type="entry name" value="HTHARAC"/>
</dbReference>
<dbReference type="Pfam" id="PF12625">
    <property type="entry name" value="Arabinose_bd"/>
    <property type="match status" value="1"/>
</dbReference>
<dbReference type="PANTHER" id="PTHR47894">
    <property type="entry name" value="HTH-TYPE TRANSCRIPTIONAL REGULATOR GADX"/>
    <property type="match status" value="1"/>
</dbReference>
<organism evidence="5 6">
    <name type="scientific">Spirosoma foliorum</name>
    <dbReference type="NCBI Taxonomy" id="2710596"/>
    <lineage>
        <taxon>Bacteria</taxon>
        <taxon>Pseudomonadati</taxon>
        <taxon>Bacteroidota</taxon>
        <taxon>Cytophagia</taxon>
        <taxon>Cytophagales</taxon>
        <taxon>Cytophagaceae</taxon>
        <taxon>Spirosoma</taxon>
    </lineage>
</organism>
<evidence type="ECO:0000256" key="1">
    <source>
        <dbReference type="ARBA" id="ARBA00023015"/>
    </source>
</evidence>
<dbReference type="SUPFAM" id="SSF46689">
    <property type="entry name" value="Homeodomain-like"/>
    <property type="match status" value="1"/>
</dbReference>
<dbReference type="Gene3D" id="1.10.10.60">
    <property type="entry name" value="Homeodomain-like"/>
    <property type="match status" value="1"/>
</dbReference>
<accession>A0A7G5GSC3</accession>
<protein>
    <submittedName>
        <fullName evidence="5">AraC family transcriptional regulator ligand-binding domain-containing protein</fullName>
    </submittedName>
</protein>
<reference evidence="5 6" key="1">
    <citation type="submission" date="2020-07" db="EMBL/GenBank/DDBJ databases">
        <title>Spirosoma foliorum sp. nov., isolated from the leaves on the Nejang mountain Korea, Republic of.</title>
        <authorList>
            <person name="Ho H."/>
            <person name="Lee Y.-J."/>
            <person name="Nurcahyanto D.-A."/>
            <person name="Kim S.-G."/>
        </authorList>
    </citation>
    <scope>NUCLEOTIDE SEQUENCE [LARGE SCALE GENOMIC DNA]</scope>
    <source>
        <strain evidence="5 6">PL0136</strain>
    </source>
</reference>
<evidence type="ECO:0000313" key="5">
    <source>
        <dbReference type="EMBL" id="QMW01765.1"/>
    </source>
</evidence>
<dbReference type="SMART" id="SM00342">
    <property type="entry name" value="HTH_ARAC"/>
    <property type="match status" value="1"/>
</dbReference>
<dbReference type="InterPro" id="IPR020449">
    <property type="entry name" value="Tscrpt_reg_AraC-type_HTH"/>
</dbReference>
<keyword evidence="2" id="KW-0238">DNA-binding</keyword>
<dbReference type="InterPro" id="IPR032687">
    <property type="entry name" value="AraC-type_N"/>
</dbReference>
<feature type="domain" description="HTH araC/xylS-type" evidence="4">
    <location>
        <begin position="237"/>
        <end position="335"/>
    </location>
</feature>